<keyword evidence="1" id="KW-1133">Transmembrane helix</keyword>
<sequence>MTFNKAKDKQLLVISVLIMIMTVVIFFYMFAKTPESLKTSRNGVPFFTPAAIHPESGEILSIETLVKHFKGN</sequence>
<keyword evidence="3" id="KW-1185">Reference proteome</keyword>
<dbReference type="STRING" id="1705394.SP60_07760"/>
<reference evidence="2 3" key="1">
    <citation type="journal article" date="2015" name="Genome Announc.">
        <title>Genome Sequence of 'Candidatus Thioglobus autotrophica' Strain EF1, a Chemoautotroph from the SUP05 Clade of Marine Gammaproteobacteria.</title>
        <authorList>
            <person name="Shah V."/>
            <person name="Morris R.M."/>
        </authorList>
    </citation>
    <scope>NUCLEOTIDE SEQUENCE [LARGE SCALE GENOMIC DNA]</scope>
    <source>
        <strain evidence="2 3">EF1</strain>
    </source>
</reference>
<dbReference type="AlphaFoldDB" id="A0A0M4PP83"/>
<evidence type="ECO:0000313" key="3">
    <source>
        <dbReference type="Proteomes" id="UP000058020"/>
    </source>
</evidence>
<protein>
    <submittedName>
        <fullName evidence="2">Uncharacterized protein</fullName>
    </submittedName>
</protein>
<evidence type="ECO:0000256" key="1">
    <source>
        <dbReference type="SAM" id="Phobius"/>
    </source>
</evidence>
<dbReference type="KEGG" id="tho:SP60_07760"/>
<gene>
    <name evidence="2" type="ORF">SP60_07760</name>
</gene>
<organism evidence="2 3">
    <name type="scientific">Candidatus Thioglobus autotrophicus</name>
    <dbReference type="NCBI Taxonomy" id="1705394"/>
    <lineage>
        <taxon>Bacteria</taxon>
        <taxon>Pseudomonadati</taxon>
        <taxon>Pseudomonadota</taxon>
        <taxon>Gammaproteobacteria</taxon>
        <taxon>Candidatus Pseudothioglobaceae</taxon>
        <taxon>Candidatus Thioglobus</taxon>
    </lineage>
</organism>
<proteinExistence type="predicted"/>
<accession>A0A0M4PP83</accession>
<keyword evidence="1" id="KW-0472">Membrane</keyword>
<dbReference type="Proteomes" id="UP000058020">
    <property type="component" value="Chromosome"/>
</dbReference>
<feature type="transmembrane region" description="Helical" evidence="1">
    <location>
        <begin position="12"/>
        <end position="31"/>
    </location>
</feature>
<keyword evidence="1" id="KW-0812">Transmembrane</keyword>
<evidence type="ECO:0000313" key="2">
    <source>
        <dbReference type="EMBL" id="ALE53092.1"/>
    </source>
</evidence>
<name>A0A0M4PP83_9GAMM</name>
<dbReference type="EMBL" id="CP010552">
    <property type="protein sequence ID" value="ALE53092.1"/>
    <property type="molecule type" value="Genomic_DNA"/>
</dbReference>